<proteinExistence type="predicted"/>
<protein>
    <submittedName>
        <fullName evidence="1">Uncharacterized protein</fullName>
    </submittedName>
</protein>
<reference evidence="1" key="1">
    <citation type="submission" date="2019-12" db="EMBL/GenBank/DDBJ databases">
        <title>Actinomadura physcomitrii sp. nov., a novel actinomycete isolated from moss [Physcomitrium sphaericum (Ludw) Fuernr].</title>
        <authorList>
            <person name="Zhuang X."/>
        </authorList>
    </citation>
    <scope>NUCLEOTIDE SEQUENCE [LARGE SCALE GENOMIC DNA]</scope>
    <source>
        <strain evidence="1">LD22</strain>
    </source>
</reference>
<evidence type="ECO:0000313" key="2">
    <source>
        <dbReference type="Proteomes" id="UP000462055"/>
    </source>
</evidence>
<gene>
    <name evidence="1" type="ORF">F8568_037545</name>
</gene>
<sequence length="45" mass="5267">MPYSTYWYVSGEHCIGTLIIRHRLTRELADTGGHVGYHVVTPWRH</sequence>
<dbReference type="EMBL" id="WBMS02000043">
    <property type="protein sequence ID" value="MWA05962.1"/>
    <property type="molecule type" value="Genomic_DNA"/>
</dbReference>
<comment type="caution">
    <text evidence="1">The sequence shown here is derived from an EMBL/GenBank/DDBJ whole genome shotgun (WGS) entry which is preliminary data.</text>
</comment>
<dbReference type="RefSeq" id="WP_160573903.1">
    <property type="nucleotide sequence ID" value="NZ_WBMS02000043.1"/>
</dbReference>
<dbReference type="Proteomes" id="UP000462055">
    <property type="component" value="Unassembled WGS sequence"/>
</dbReference>
<evidence type="ECO:0000313" key="1">
    <source>
        <dbReference type="EMBL" id="MWA05962.1"/>
    </source>
</evidence>
<accession>A0A6I4MJE4</accession>
<dbReference type="AlphaFoldDB" id="A0A6I4MJE4"/>
<organism evidence="1 2">
    <name type="scientific">Actinomadura physcomitrii</name>
    <dbReference type="NCBI Taxonomy" id="2650748"/>
    <lineage>
        <taxon>Bacteria</taxon>
        <taxon>Bacillati</taxon>
        <taxon>Actinomycetota</taxon>
        <taxon>Actinomycetes</taxon>
        <taxon>Streptosporangiales</taxon>
        <taxon>Thermomonosporaceae</taxon>
        <taxon>Actinomadura</taxon>
    </lineage>
</organism>
<name>A0A6I4MJE4_9ACTN</name>
<keyword evidence="2" id="KW-1185">Reference proteome</keyword>